<feature type="domain" description="F-box" evidence="1">
    <location>
        <begin position="1"/>
        <end position="47"/>
    </location>
</feature>
<dbReference type="PROSITE" id="PS50181">
    <property type="entry name" value="FBOX"/>
    <property type="match status" value="1"/>
</dbReference>
<evidence type="ECO:0000313" key="3">
    <source>
        <dbReference type="Proteomes" id="UP000813824"/>
    </source>
</evidence>
<dbReference type="InterPro" id="IPR001810">
    <property type="entry name" value="F-box_dom"/>
</dbReference>
<dbReference type="Pfam" id="PF00646">
    <property type="entry name" value="F-box"/>
    <property type="match status" value="1"/>
</dbReference>
<evidence type="ECO:0000313" key="2">
    <source>
        <dbReference type="EMBL" id="KAH8099418.1"/>
    </source>
</evidence>
<dbReference type="SMART" id="SM00256">
    <property type="entry name" value="FBOX"/>
    <property type="match status" value="1"/>
</dbReference>
<dbReference type="EMBL" id="JAEVFJ010000020">
    <property type="protein sequence ID" value="KAH8099418.1"/>
    <property type="molecule type" value="Genomic_DNA"/>
</dbReference>
<dbReference type="Proteomes" id="UP000813824">
    <property type="component" value="Unassembled WGS sequence"/>
</dbReference>
<gene>
    <name evidence="2" type="ORF">BXZ70DRAFT_943596</name>
</gene>
<keyword evidence="3" id="KW-1185">Reference proteome</keyword>
<dbReference type="CDD" id="cd22150">
    <property type="entry name" value="F-box_CeFBXA-like"/>
    <property type="match status" value="1"/>
</dbReference>
<protein>
    <recommendedName>
        <fullName evidence="1">F-box domain-containing protein</fullName>
    </recommendedName>
</protein>
<evidence type="ECO:0000259" key="1">
    <source>
        <dbReference type="PROSITE" id="PS50181"/>
    </source>
</evidence>
<dbReference type="InterPro" id="IPR036047">
    <property type="entry name" value="F-box-like_dom_sf"/>
</dbReference>
<dbReference type="OrthoDB" id="3174109at2759"/>
<reference evidence="2" key="1">
    <citation type="journal article" date="2021" name="New Phytol.">
        <title>Evolutionary innovations through gain and loss of genes in the ectomycorrhizal Boletales.</title>
        <authorList>
            <person name="Wu G."/>
            <person name="Miyauchi S."/>
            <person name="Morin E."/>
            <person name="Kuo A."/>
            <person name="Drula E."/>
            <person name="Varga T."/>
            <person name="Kohler A."/>
            <person name="Feng B."/>
            <person name="Cao Y."/>
            <person name="Lipzen A."/>
            <person name="Daum C."/>
            <person name="Hundley H."/>
            <person name="Pangilinan J."/>
            <person name="Johnson J."/>
            <person name="Barry K."/>
            <person name="LaButti K."/>
            <person name="Ng V."/>
            <person name="Ahrendt S."/>
            <person name="Min B."/>
            <person name="Choi I.G."/>
            <person name="Park H."/>
            <person name="Plett J.M."/>
            <person name="Magnuson J."/>
            <person name="Spatafora J.W."/>
            <person name="Nagy L.G."/>
            <person name="Henrissat B."/>
            <person name="Grigoriev I.V."/>
            <person name="Yang Z.L."/>
            <person name="Xu J."/>
            <person name="Martin F.M."/>
        </authorList>
    </citation>
    <scope>NUCLEOTIDE SEQUENCE</scope>
    <source>
        <strain evidence="2">KKN 215</strain>
    </source>
</reference>
<sequence>MAQLTDIPLELIIQILNNLDFRSILLCRQLNRLFKDIVDTDAYLQYKIELAVAGMEDGPPSSATPSERLQLLREHRKAWNEMRFNSSEDIPMSAGGVWELFGGVLAQGIPPKGMSFNQLPSKLRGIESKAWALHDLGVKIRDFGMDPASDLLVLVVKPPPESTTFSIHLRSMATGKPHPAASHAILEHTVDGLRFSFTIQPSGDYLGVFFESAEEEIDSELVVWNWKTGKVEMVLALEAHCPFAFLTDRHVILSLVREHDEHESEVVLAVADFKSASPEKVHCGDVEFTCEFQYPALRHDAQVLAVTLRADPSPGWVPHHLSTPFNKDRNERLLVITLWAQIRLGEHNHVQPLLHFVPSSTILRYLGQRTEGELPSITVPWEKWGPSGSRMLESLPRHSPTWVCYVHGMTFVRHSPIDKLPRKLVQILDFNQVAVKRALADPLFSLGEVICEPTRVSLQLFQGDVTTSLPFQLKTVTLPPWREFGSPMVSEDSIVMVYSEIGRRYRVLTF</sequence>
<organism evidence="2 3">
    <name type="scientific">Cristinia sonorae</name>
    <dbReference type="NCBI Taxonomy" id="1940300"/>
    <lineage>
        <taxon>Eukaryota</taxon>
        <taxon>Fungi</taxon>
        <taxon>Dikarya</taxon>
        <taxon>Basidiomycota</taxon>
        <taxon>Agaricomycotina</taxon>
        <taxon>Agaricomycetes</taxon>
        <taxon>Agaricomycetidae</taxon>
        <taxon>Agaricales</taxon>
        <taxon>Pleurotineae</taxon>
        <taxon>Stephanosporaceae</taxon>
        <taxon>Cristinia</taxon>
    </lineage>
</organism>
<dbReference type="SUPFAM" id="SSF81383">
    <property type="entry name" value="F-box domain"/>
    <property type="match status" value="1"/>
</dbReference>
<comment type="caution">
    <text evidence="2">The sequence shown here is derived from an EMBL/GenBank/DDBJ whole genome shotgun (WGS) entry which is preliminary data.</text>
</comment>
<proteinExistence type="predicted"/>
<accession>A0A8K0UMG7</accession>
<name>A0A8K0UMG7_9AGAR</name>
<dbReference type="AlphaFoldDB" id="A0A8K0UMG7"/>